<dbReference type="InterPro" id="IPR051057">
    <property type="entry name" value="PI-PLC_domain"/>
</dbReference>
<dbReference type="AlphaFoldDB" id="A0A1H0NF80"/>
<sequence>MSNDPIEASTTSETEPTANYSRWMTDLETEISHLKLYQLAIPGAHNSGVDKSGTWGPWEDWGACQINSFPQQLAAGARFLDLRLLDDSYKKPPETTAPLLGFMRYSNSIMALPRQEGDWNTSSGT</sequence>
<accession>A0A1H0NF80</accession>
<proteinExistence type="predicted"/>
<reference evidence="3 4" key="1">
    <citation type="submission" date="2016-10" db="EMBL/GenBank/DDBJ databases">
        <authorList>
            <person name="de Groot N.N."/>
        </authorList>
    </citation>
    <scope>NUCLEOTIDE SEQUENCE [LARGE SCALE GENOMIC DNA]</scope>
    <source>
        <strain evidence="3 4">BS3776</strain>
    </source>
</reference>
<evidence type="ECO:0000313" key="2">
    <source>
        <dbReference type="EMBL" id="KAB0482601.1"/>
    </source>
</evidence>
<gene>
    <name evidence="2" type="ORF">F7R15_23355</name>
    <name evidence="3" type="ORF">SAMN04490202_2241</name>
</gene>
<dbReference type="PROSITE" id="PS50007">
    <property type="entry name" value="PIPLC_X_DOMAIN"/>
    <property type="match status" value="1"/>
</dbReference>
<dbReference type="InterPro" id="IPR017946">
    <property type="entry name" value="PLC-like_Pdiesterase_TIM-brl"/>
</dbReference>
<dbReference type="OrthoDB" id="7021323at2"/>
<reference evidence="2 5" key="2">
    <citation type="submission" date="2019-09" db="EMBL/GenBank/DDBJ databases">
        <title>Draft genome sequences of 48 bacterial type strains from the CCUG.</title>
        <authorList>
            <person name="Tunovic T."/>
            <person name="Pineiro-Iglesias B."/>
            <person name="Unosson C."/>
            <person name="Inganas E."/>
            <person name="Ohlen M."/>
            <person name="Cardew S."/>
            <person name="Jensie-Markopoulos S."/>
            <person name="Salva-Serra F."/>
            <person name="Jaen-Luchoro D."/>
            <person name="Karlsson R."/>
            <person name="Svensson-Stadler L."/>
            <person name="Chun J."/>
            <person name="Moore E."/>
        </authorList>
    </citation>
    <scope>NUCLEOTIDE SEQUENCE [LARGE SCALE GENOMIC DNA]</scope>
    <source>
        <strain evidence="2 5">CCUG 53116</strain>
    </source>
</reference>
<dbReference type="PANTHER" id="PTHR13593:SF113">
    <property type="entry name" value="SI:DKEY-266F7.9"/>
    <property type="match status" value="1"/>
</dbReference>
<dbReference type="RefSeq" id="WP_139315774.1">
    <property type="nucleotide sequence ID" value="NZ_LT629709.1"/>
</dbReference>
<evidence type="ECO:0000256" key="1">
    <source>
        <dbReference type="SAM" id="MobiDB-lite"/>
    </source>
</evidence>
<dbReference type="PANTHER" id="PTHR13593">
    <property type="match status" value="1"/>
</dbReference>
<dbReference type="EMBL" id="VZPS01000019">
    <property type="protein sequence ID" value="KAB0482601.1"/>
    <property type="molecule type" value="Genomic_DNA"/>
</dbReference>
<name>A0A1H0NF80_PSERE</name>
<dbReference type="Gene3D" id="3.20.20.190">
    <property type="entry name" value="Phosphatidylinositol (PI) phosphodiesterase"/>
    <property type="match status" value="1"/>
</dbReference>
<dbReference type="GO" id="GO:0006629">
    <property type="term" value="P:lipid metabolic process"/>
    <property type="evidence" value="ECO:0007669"/>
    <property type="project" value="InterPro"/>
</dbReference>
<dbReference type="GO" id="GO:0008081">
    <property type="term" value="F:phosphoric diester hydrolase activity"/>
    <property type="evidence" value="ECO:0007669"/>
    <property type="project" value="InterPro"/>
</dbReference>
<dbReference type="Proteomes" id="UP000198549">
    <property type="component" value="Chromosome I"/>
</dbReference>
<organism evidence="3 4">
    <name type="scientific">Pseudomonas reinekei</name>
    <dbReference type="NCBI Taxonomy" id="395598"/>
    <lineage>
        <taxon>Bacteria</taxon>
        <taxon>Pseudomonadati</taxon>
        <taxon>Pseudomonadota</taxon>
        <taxon>Gammaproteobacteria</taxon>
        <taxon>Pseudomonadales</taxon>
        <taxon>Pseudomonadaceae</taxon>
        <taxon>Pseudomonas</taxon>
    </lineage>
</organism>
<feature type="compositionally biased region" description="Low complexity" evidence="1">
    <location>
        <begin position="7"/>
        <end position="18"/>
    </location>
</feature>
<evidence type="ECO:0000313" key="4">
    <source>
        <dbReference type="Proteomes" id="UP000198549"/>
    </source>
</evidence>
<dbReference type="Proteomes" id="UP000460142">
    <property type="component" value="Unassembled WGS sequence"/>
</dbReference>
<evidence type="ECO:0000313" key="5">
    <source>
        <dbReference type="Proteomes" id="UP000460142"/>
    </source>
</evidence>
<evidence type="ECO:0000313" key="3">
    <source>
        <dbReference type="EMBL" id="SDO91412.1"/>
    </source>
</evidence>
<dbReference type="EMBL" id="LT629709">
    <property type="protein sequence ID" value="SDO91412.1"/>
    <property type="molecule type" value="Genomic_DNA"/>
</dbReference>
<feature type="region of interest" description="Disordered" evidence="1">
    <location>
        <begin position="1"/>
        <end position="21"/>
    </location>
</feature>
<dbReference type="SUPFAM" id="SSF51695">
    <property type="entry name" value="PLC-like phosphodiesterases"/>
    <property type="match status" value="1"/>
</dbReference>
<protein>
    <submittedName>
        <fullName evidence="3">Uncharacterized protein</fullName>
    </submittedName>
</protein>